<name>A0ABP7FDT9_9ACTN</name>
<dbReference type="RefSeq" id="WP_344969211.1">
    <property type="nucleotide sequence ID" value="NZ_BAABDD010000006.1"/>
</dbReference>
<dbReference type="EMBL" id="BAABDD010000006">
    <property type="protein sequence ID" value="GAA3737349.1"/>
    <property type="molecule type" value="Genomic_DNA"/>
</dbReference>
<evidence type="ECO:0000313" key="2">
    <source>
        <dbReference type="EMBL" id="GAA3737349.1"/>
    </source>
</evidence>
<proteinExistence type="predicted"/>
<gene>
    <name evidence="2" type="ORF">GCM10022402_16690</name>
</gene>
<evidence type="ECO:0000313" key="3">
    <source>
        <dbReference type="Proteomes" id="UP001500908"/>
    </source>
</evidence>
<evidence type="ECO:0000256" key="1">
    <source>
        <dbReference type="SAM" id="MobiDB-lite"/>
    </source>
</evidence>
<comment type="caution">
    <text evidence="2">The sequence shown here is derived from an EMBL/GenBank/DDBJ whole genome shotgun (WGS) entry which is preliminary data.</text>
</comment>
<accession>A0ABP7FDT9</accession>
<reference evidence="3" key="1">
    <citation type="journal article" date="2019" name="Int. J. Syst. Evol. Microbiol.">
        <title>The Global Catalogue of Microorganisms (GCM) 10K type strain sequencing project: providing services to taxonomists for standard genome sequencing and annotation.</title>
        <authorList>
            <consortium name="The Broad Institute Genomics Platform"/>
            <consortium name="The Broad Institute Genome Sequencing Center for Infectious Disease"/>
            <person name="Wu L."/>
            <person name="Ma J."/>
        </authorList>
    </citation>
    <scope>NUCLEOTIDE SEQUENCE [LARGE SCALE GENOMIC DNA]</scope>
    <source>
        <strain evidence="3">JCM 17137</strain>
    </source>
</reference>
<organism evidence="2 3">
    <name type="scientific">Salinactinospora qingdaonensis</name>
    <dbReference type="NCBI Taxonomy" id="702744"/>
    <lineage>
        <taxon>Bacteria</taxon>
        <taxon>Bacillati</taxon>
        <taxon>Actinomycetota</taxon>
        <taxon>Actinomycetes</taxon>
        <taxon>Streptosporangiales</taxon>
        <taxon>Nocardiopsidaceae</taxon>
        <taxon>Salinactinospora</taxon>
    </lineage>
</organism>
<dbReference type="Proteomes" id="UP001500908">
    <property type="component" value="Unassembled WGS sequence"/>
</dbReference>
<keyword evidence="3" id="KW-1185">Reference proteome</keyword>
<sequence>MPVLLFLLIPPLVAMCPAAERPPGGGGGAPRRRRRASSAHTPPGCRIPAYADPGGFAEVAMRHHGDPWPEVRCHPGQRCPYQARDRGAGVEVRADTLDLFDEALRCLGGALPAARTAMWRSNTVRPYYLAWEQRRDRQAGEDERAELAALLREVLEEDE</sequence>
<feature type="region of interest" description="Disordered" evidence="1">
    <location>
        <begin position="21"/>
        <end position="44"/>
    </location>
</feature>
<protein>
    <submittedName>
        <fullName evidence="2">Uncharacterized protein</fullName>
    </submittedName>
</protein>